<name>A0AA90QVC7_9BACI</name>
<reference evidence="4" key="1">
    <citation type="submission" date="2023-08" db="EMBL/GenBank/DDBJ databases">
        <title>Nitrogen cycling bacteria in agricultural field soils.</title>
        <authorList>
            <person name="Jang J."/>
        </authorList>
    </citation>
    <scope>NUCLEOTIDE SEQUENCE</scope>
    <source>
        <strain evidence="4">PS3-36</strain>
    </source>
</reference>
<feature type="compositionally biased region" description="Basic and acidic residues" evidence="1">
    <location>
        <begin position="65"/>
        <end position="74"/>
    </location>
</feature>
<dbReference type="CDD" id="cd05379">
    <property type="entry name" value="CAP_bacterial"/>
    <property type="match status" value="1"/>
</dbReference>
<dbReference type="InterPro" id="IPR014044">
    <property type="entry name" value="CAP_dom"/>
</dbReference>
<feature type="compositionally biased region" description="Polar residues" evidence="1">
    <location>
        <begin position="82"/>
        <end position="96"/>
    </location>
</feature>
<comment type="caution">
    <text evidence="4">The sequence shown here is derived from an EMBL/GenBank/DDBJ whole genome shotgun (WGS) entry which is preliminary data.</text>
</comment>
<gene>
    <name evidence="4" type="ORF">RCG21_13285</name>
</gene>
<dbReference type="Pfam" id="PF00188">
    <property type="entry name" value="CAP"/>
    <property type="match status" value="1"/>
</dbReference>
<evidence type="ECO:0000256" key="1">
    <source>
        <dbReference type="SAM" id="MobiDB-lite"/>
    </source>
</evidence>
<dbReference type="AlphaFoldDB" id="A0AA90QVC7"/>
<feature type="region of interest" description="Disordered" evidence="1">
    <location>
        <begin position="173"/>
        <end position="216"/>
    </location>
</feature>
<keyword evidence="2" id="KW-0732">Signal</keyword>
<dbReference type="RefSeq" id="WP_235824741.1">
    <property type="nucleotide sequence ID" value="NZ_JAVGVR010000001.1"/>
</dbReference>
<dbReference type="Gene3D" id="3.40.33.10">
    <property type="entry name" value="CAP"/>
    <property type="match status" value="1"/>
</dbReference>
<proteinExistence type="predicted"/>
<evidence type="ECO:0000313" key="4">
    <source>
        <dbReference type="EMBL" id="MDQ6597319.1"/>
    </source>
</evidence>
<evidence type="ECO:0000256" key="2">
    <source>
        <dbReference type="SAM" id="SignalP"/>
    </source>
</evidence>
<evidence type="ECO:0000259" key="3">
    <source>
        <dbReference type="Pfam" id="PF00188"/>
    </source>
</evidence>
<sequence length="344" mass="37798">MGFKKTKIVVASLAIASLAACSTNKADVDNTGVNNRNVSTNDVNNRSALNKDLTRVNNPLNDNRTWNDRNDEMNHPGVLNPRNVSTGDLTNPNVSTRDYDWNDRNNGNGWDNRVTEFGKMMSTTEIHANKNGFITIDPNSFSTDTPSHQFPHSKRVQQGNFWYYSFDPNAVNPKTNLPSTGKNGVVTNPNTGNQGTVNKTTPKTTTPPAQQPTTQAPAGISNMAQQVIDLTNAERKKNGLPALSADSLLSKVAQTKSDDMEAKHYFSHTSPTYGSPFDMMRDFGVTYKSAGENIAMGQPTAKEVVTAWMNSEGHRKNILSPNYTNIGVGFNSKGNYWTQEFIGK</sequence>
<feature type="region of interest" description="Disordered" evidence="1">
    <location>
        <begin position="54"/>
        <end position="102"/>
    </location>
</feature>
<accession>A0AA90QVC7</accession>
<dbReference type="InterPro" id="IPR035940">
    <property type="entry name" value="CAP_sf"/>
</dbReference>
<feature type="signal peptide" evidence="2">
    <location>
        <begin position="1"/>
        <end position="26"/>
    </location>
</feature>
<feature type="compositionally biased region" description="Polar residues" evidence="1">
    <location>
        <begin position="173"/>
        <end position="198"/>
    </location>
</feature>
<dbReference type="PANTHER" id="PTHR31157:SF1">
    <property type="entry name" value="SCP DOMAIN-CONTAINING PROTEIN"/>
    <property type="match status" value="1"/>
</dbReference>
<feature type="compositionally biased region" description="Low complexity" evidence="1">
    <location>
        <begin position="199"/>
        <end position="216"/>
    </location>
</feature>
<dbReference type="PANTHER" id="PTHR31157">
    <property type="entry name" value="SCP DOMAIN-CONTAINING PROTEIN"/>
    <property type="match status" value="1"/>
</dbReference>
<keyword evidence="5" id="KW-1185">Reference proteome</keyword>
<dbReference type="Proteomes" id="UP001178888">
    <property type="component" value="Unassembled WGS sequence"/>
</dbReference>
<dbReference type="EMBL" id="JAVGVR010000001">
    <property type="protein sequence ID" value="MDQ6597319.1"/>
    <property type="molecule type" value="Genomic_DNA"/>
</dbReference>
<protein>
    <submittedName>
        <fullName evidence="4">CAP domain-containing protein</fullName>
    </submittedName>
</protein>
<dbReference type="InterPro" id="IPR014258">
    <property type="entry name" value="CAP_domain_YkwD-like"/>
</dbReference>
<feature type="compositionally biased region" description="Polar residues" evidence="1">
    <location>
        <begin position="55"/>
        <end position="64"/>
    </location>
</feature>
<feature type="chain" id="PRO_5041645850" evidence="2">
    <location>
        <begin position="27"/>
        <end position="344"/>
    </location>
</feature>
<organism evidence="4 5">
    <name type="scientific">Bacillus salipaludis</name>
    <dbReference type="NCBI Taxonomy" id="2547811"/>
    <lineage>
        <taxon>Bacteria</taxon>
        <taxon>Bacillati</taxon>
        <taxon>Bacillota</taxon>
        <taxon>Bacilli</taxon>
        <taxon>Bacillales</taxon>
        <taxon>Bacillaceae</taxon>
        <taxon>Bacillus</taxon>
    </lineage>
</organism>
<dbReference type="PROSITE" id="PS51257">
    <property type="entry name" value="PROKAR_LIPOPROTEIN"/>
    <property type="match status" value="1"/>
</dbReference>
<dbReference type="NCBIfam" id="TIGR02909">
    <property type="entry name" value="spore_YkwD"/>
    <property type="match status" value="1"/>
</dbReference>
<evidence type="ECO:0000313" key="5">
    <source>
        <dbReference type="Proteomes" id="UP001178888"/>
    </source>
</evidence>
<dbReference type="SUPFAM" id="SSF55797">
    <property type="entry name" value="PR-1-like"/>
    <property type="match status" value="1"/>
</dbReference>
<feature type="domain" description="SCP" evidence="3">
    <location>
        <begin position="229"/>
        <end position="341"/>
    </location>
</feature>